<dbReference type="Proteomes" id="UP001321498">
    <property type="component" value="Chromosome"/>
</dbReference>
<accession>A0ABM8GAK2</accession>
<reference evidence="3" key="1">
    <citation type="journal article" date="2019" name="Int. J. Syst. Evol. Microbiol.">
        <title>The Global Catalogue of Microorganisms (GCM) 10K type strain sequencing project: providing services to taxonomists for standard genome sequencing and annotation.</title>
        <authorList>
            <consortium name="The Broad Institute Genomics Platform"/>
            <consortium name="The Broad Institute Genome Sequencing Center for Infectious Disease"/>
            <person name="Wu L."/>
            <person name="Ma J."/>
        </authorList>
    </citation>
    <scope>NUCLEOTIDE SEQUENCE [LARGE SCALE GENOMIC DNA]</scope>
    <source>
        <strain evidence="3">NBRC 108725</strain>
    </source>
</reference>
<protein>
    <recommendedName>
        <fullName evidence="1">KAP NTPase domain-containing protein</fullName>
    </recommendedName>
</protein>
<name>A0ABM8GAK2_9MICO</name>
<gene>
    <name evidence="2" type="ORF">GCM10025866_11510</name>
</gene>
<dbReference type="InterPro" id="IPR011646">
    <property type="entry name" value="KAP_P-loop"/>
</dbReference>
<keyword evidence="3" id="KW-1185">Reference proteome</keyword>
<dbReference type="EMBL" id="AP027731">
    <property type="protein sequence ID" value="BDZ45242.1"/>
    <property type="molecule type" value="Genomic_DNA"/>
</dbReference>
<evidence type="ECO:0000313" key="2">
    <source>
        <dbReference type="EMBL" id="BDZ45242.1"/>
    </source>
</evidence>
<proteinExistence type="predicted"/>
<evidence type="ECO:0000313" key="3">
    <source>
        <dbReference type="Proteomes" id="UP001321498"/>
    </source>
</evidence>
<feature type="domain" description="KAP NTPase" evidence="1">
    <location>
        <begin position="5"/>
        <end position="157"/>
    </location>
</feature>
<sequence>MPAPAVMATLEAIKLFLAVPKMVFVIAADQEMVRDSIAATLGDTNRSSAFATRYLEKIIQLPVTLPRLAGADAEAYIGLLLASGDATGPSQLAGLAEHVAARRRAGAVPLLADLGTLSGKPSQDTLDLSAQLAQGLSADRLANPRQIKRFLNAFGVRSIVSHSRGVEIAPSVLMKMLLLEDLHRNSFEALAGAARARRATLMQEWEAWGRGDEGAARPEEVSDDTRHWAASRPSLADIDLALYLNLAASLLNVRAGEESSDAVIRLIDALLGKSGPAREAALVELLVLPEPEQRAAMELAVRQERQLDDLDVLFQALIQWADQTPALIDVVLRAASDSTRRITTGAVVHMNASAHRDRYRPLLERLTTAEGIDPMVREAVRMELGSA</sequence>
<dbReference type="Pfam" id="PF07693">
    <property type="entry name" value="KAP_NTPase"/>
    <property type="match status" value="1"/>
</dbReference>
<evidence type="ECO:0000259" key="1">
    <source>
        <dbReference type="Pfam" id="PF07693"/>
    </source>
</evidence>
<organism evidence="2 3">
    <name type="scientific">Naasia aerilata</name>
    <dbReference type="NCBI Taxonomy" id="1162966"/>
    <lineage>
        <taxon>Bacteria</taxon>
        <taxon>Bacillati</taxon>
        <taxon>Actinomycetota</taxon>
        <taxon>Actinomycetes</taxon>
        <taxon>Micrococcales</taxon>
        <taxon>Microbacteriaceae</taxon>
        <taxon>Naasia</taxon>
    </lineage>
</organism>